<dbReference type="Pfam" id="PF23014">
    <property type="entry name" value="PH_Tiam1"/>
    <property type="match status" value="1"/>
</dbReference>
<dbReference type="PANTHER" id="PTHR46001">
    <property type="entry name" value="TIAM (MAMMALIAN TUMOR INVASION AND METASTASIS FACTOR) HOMOLOG"/>
    <property type="match status" value="1"/>
</dbReference>
<evidence type="ECO:0000259" key="3">
    <source>
        <dbReference type="PROSITE" id="PS50003"/>
    </source>
</evidence>
<sequence length="834" mass="98127">LAPKQSWKRFWIWLKECHLHIYNDYLDKNPHLILNMIDGLCYPYPEYRERQNVFSLTVNTGDIYLLQSCNQIEIDQWIDCIHSNCLLKLNYHSLQINIRQLENQIVYERKMLQTTCVQLKLSTNDQVYSFLSQQIEQREQDFERFCIDLFRNNCYLTIFPNNSNYFPNSTDLLAQITSTTKLFLCDLDAFTPCGLYTYVLSRQASKHRTIYQTVLYDSNPQRKIILSMNQMASVHELLKRVTDKLGLPSEDYFLYCQSTSGDGFIPDRNDILDTVMYGAVEIRRKTTYQISLNNQLHLCGIDINQHYPMTIMVKNIKKGSEGERLGVVKGDEIIMINNLYVKHFDTARLNRHLQQIPIQLTLRSSRLDAIGQLKQRTSATKNDQSSSKFIKSDYERSSLASNNQQIQKVIHELIETEQTYVQDLQSFTNQYIEPLRNHLTILPIDIVDSLYQSVQIIYQFQSRFLGNLQSSSFTNNVLISICETFVRFAKDFKLYSNYCAVHLRINRLLNCHQSNECLKEFFRKCNPSQQHALSFQSYLIKPVQRILKYPLFLQQMFAFCNADAKNHCLSKEMSKLKRTIKLINQVNKYINSMQQLYEDFGQSFESFARNSQEQFHKPVQLNLPDLHAYGEMNWINMYRFLSKKNTQSLRSYCFIFRTGCFLLVREQTQKKNQDGVYNPHANKNSIDHFVSFLPMRDLEAEMIQIEKKSSNHTWQLIQIDPATQLKRYYHFANKDAQTFVKTIKNCISKIKWQPTEFICLAQPAKVMEVCSEQKRISSSRSCHDFSPRFSSVNQNGDRVRMKTTRQSPSPVWKRRGTICLRRRPASMTNNKNNH</sequence>
<evidence type="ECO:0000313" key="5">
    <source>
        <dbReference type="EMBL" id="CAF1232827.1"/>
    </source>
</evidence>
<evidence type="ECO:0000256" key="2">
    <source>
        <dbReference type="SAM" id="MobiDB-lite"/>
    </source>
</evidence>
<evidence type="ECO:0000313" key="6">
    <source>
        <dbReference type="Proteomes" id="UP000663828"/>
    </source>
</evidence>
<evidence type="ECO:0000256" key="1">
    <source>
        <dbReference type="ARBA" id="ARBA00022737"/>
    </source>
</evidence>
<comment type="caution">
    <text evidence="5">The sequence shown here is derived from an EMBL/GenBank/DDBJ whole genome shotgun (WGS) entry which is preliminary data.</text>
</comment>
<dbReference type="SUPFAM" id="SSF48065">
    <property type="entry name" value="DBL homology domain (DH-domain)"/>
    <property type="match status" value="1"/>
</dbReference>
<dbReference type="AlphaFoldDB" id="A0A814YTK0"/>
<gene>
    <name evidence="5" type="ORF">XAT740_LOCUS25317</name>
</gene>
<dbReference type="SUPFAM" id="SSF50729">
    <property type="entry name" value="PH domain-like"/>
    <property type="match status" value="2"/>
</dbReference>
<proteinExistence type="predicted"/>
<keyword evidence="1" id="KW-0677">Repeat</keyword>
<dbReference type="InterPro" id="IPR000219">
    <property type="entry name" value="DH_dom"/>
</dbReference>
<feature type="domain" description="PH" evidence="3">
    <location>
        <begin position="1"/>
        <end position="86"/>
    </location>
</feature>
<dbReference type="InterPro" id="IPR036034">
    <property type="entry name" value="PDZ_sf"/>
</dbReference>
<dbReference type="Gene3D" id="6.10.140.680">
    <property type="match status" value="1"/>
</dbReference>
<name>A0A814YTK0_ADIRI</name>
<dbReference type="Pfam" id="PF00169">
    <property type="entry name" value="PH"/>
    <property type="match status" value="1"/>
</dbReference>
<reference evidence="5" key="1">
    <citation type="submission" date="2021-02" db="EMBL/GenBank/DDBJ databases">
        <authorList>
            <person name="Nowell W R."/>
        </authorList>
    </citation>
    <scope>NUCLEOTIDE SEQUENCE</scope>
</reference>
<dbReference type="EMBL" id="CAJNOR010002001">
    <property type="protein sequence ID" value="CAF1232827.1"/>
    <property type="molecule type" value="Genomic_DNA"/>
</dbReference>
<dbReference type="SUPFAM" id="SSF50156">
    <property type="entry name" value="PDZ domain-like"/>
    <property type="match status" value="1"/>
</dbReference>
<feature type="non-terminal residue" evidence="5">
    <location>
        <position position="1"/>
    </location>
</feature>
<dbReference type="CDD" id="cd00160">
    <property type="entry name" value="RhoGEF"/>
    <property type="match status" value="1"/>
</dbReference>
<dbReference type="Proteomes" id="UP000663828">
    <property type="component" value="Unassembled WGS sequence"/>
</dbReference>
<dbReference type="SMART" id="SM00325">
    <property type="entry name" value="RhoGEF"/>
    <property type="match status" value="1"/>
</dbReference>
<dbReference type="InterPro" id="IPR011993">
    <property type="entry name" value="PH-like_dom_sf"/>
</dbReference>
<dbReference type="Pfam" id="PF18385">
    <property type="entry name" value="Tiam_CC_Ex"/>
    <property type="match status" value="1"/>
</dbReference>
<dbReference type="InterPro" id="IPR043537">
    <property type="entry name" value="Tiam1/Tiam2/Sif"/>
</dbReference>
<dbReference type="GO" id="GO:0007264">
    <property type="term" value="P:small GTPase-mediated signal transduction"/>
    <property type="evidence" value="ECO:0007669"/>
    <property type="project" value="InterPro"/>
</dbReference>
<feature type="domain" description="DH" evidence="4">
    <location>
        <begin position="405"/>
        <end position="593"/>
    </location>
</feature>
<dbReference type="Gene3D" id="2.30.29.30">
    <property type="entry name" value="Pleckstrin-homology domain (PH domain)/Phosphotyrosine-binding domain (PTB)"/>
    <property type="match status" value="2"/>
</dbReference>
<feature type="region of interest" description="Disordered" evidence="2">
    <location>
        <begin position="793"/>
        <end position="812"/>
    </location>
</feature>
<dbReference type="Gene3D" id="1.20.900.10">
    <property type="entry name" value="Dbl homology (DH) domain"/>
    <property type="match status" value="1"/>
</dbReference>
<dbReference type="InterPro" id="IPR040655">
    <property type="entry name" value="TIAM1_CC-Ex"/>
</dbReference>
<organism evidence="5 6">
    <name type="scientific">Adineta ricciae</name>
    <name type="common">Rotifer</name>
    <dbReference type="NCBI Taxonomy" id="249248"/>
    <lineage>
        <taxon>Eukaryota</taxon>
        <taxon>Metazoa</taxon>
        <taxon>Spiralia</taxon>
        <taxon>Gnathifera</taxon>
        <taxon>Rotifera</taxon>
        <taxon>Eurotatoria</taxon>
        <taxon>Bdelloidea</taxon>
        <taxon>Adinetida</taxon>
        <taxon>Adinetidae</taxon>
        <taxon>Adineta</taxon>
    </lineage>
</organism>
<evidence type="ECO:0000259" key="4">
    <source>
        <dbReference type="PROSITE" id="PS50010"/>
    </source>
</evidence>
<dbReference type="Pfam" id="PF00621">
    <property type="entry name" value="RhoGEF"/>
    <property type="match status" value="1"/>
</dbReference>
<dbReference type="InterPro" id="IPR055230">
    <property type="entry name" value="PH_Tiam1/2"/>
</dbReference>
<keyword evidence="6" id="KW-1185">Reference proteome</keyword>
<protein>
    <submittedName>
        <fullName evidence="5">Uncharacterized protein</fullName>
    </submittedName>
</protein>
<dbReference type="PROSITE" id="PS50010">
    <property type="entry name" value="DH_2"/>
    <property type="match status" value="1"/>
</dbReference>
<dbReference type="PROSITE" id="PS50003">
    <property type="entry name" value="PH_DOMAIN"/>
    <property type="match status" value="1"/>
</dbReference>
<dbReference type="PANTHER" id="PTHR46001:SF3">
    <property type="entry name" value="PROTEIN STILL LIFE, ISOFORM SIF TYPE 1"/>
    <property type="match status" value="1"/>
</dbReference>
<accession>A0A814YTK0</accession>
<dbReference type="GO" id="GO:0005085">
    <property type="term" value="F:guanyl-nucleotide exchange factor activity"/>
    <property type="evidence" value="ECO:0007669"/>
    <property type="project" value="InterPro"/>
</dbReference>
<dbReference type="InterPro" id="IPR035899">
    <property type="entry name" value="DBL_dom_sf"/>
</dbReference>
<dbReference type="InterPro" id="IPR001849">
    <property type="entry name" value="PH_domain"/>
</dbReference>